<keyword evidence="10" id="KW-1015">Disulfide bond</keyword>
<keyword evidence="13 15" id="KW-0326">Glycosidase</keyword>
<keyword evidence="7 18" id="KW-0732">Signal</keyword>
<dbReference type="InterPro" id="IPR048912">
    <property type="entry name" value="BetaGal1-like_ABD1"/>
</dbReference>
<dbReference type="SUPFAM" id="SSF51445">
    <property type="entry name" value="(Trans)glycosidases"/>
    <property type="match status" value="1"/>
</dbReference>
<evidence type="ECO:0000256" key="16">
    <source>
        <dbReference type="RuleBase" id="RU003679"/>
    </source>
</evidence>
<keyword evidence="9" id="KW-0865">Zymogen</keyword>
<dbReference type="GO" id="GO:0016020">
    <property type="term" value="C:membrane"/>
    <property type="evidence" value="ECO:0007669"/>
    <property type="project" value="GOC"/>
</dbReference>
<keyword evidence="11" id="KW-0325">Glycoprotein</keyword>
<comment type="similarity">
    <text evidence="4 16">Belongs to the glycosyl hydrolase 35 family.</text>
</comment>
<dbReference type="Pfam" id="PF21467">
    <property type="entry name" value="BetaGal_gal-bd"/>
    <property type="match status" value="1"/>
</dbReference>
<dbReference type="InterPro" id="IPR017853">
    <property type="entry name" value="GH"/>
</dbReference>
<comment type="function">
    <text evidence="2">Cleaves beta-linked terminal galactosyl residues from gangliosides, glycoproteins, and glycosaminoglycans.</text>
</comment>
<evidence type="ECO:0000256" key="9">
    <source>
        <dbReference type="ARBA" id="ARBA00023145"/>
    </source>
</evidence>
<evidence type="ECO:0000256" key="10">
    <source>
        <dbReference type="ARBA" id="ARBA00023157"/>
    </source>
</evidence>
<gene>
    <name evidence="22" type="ORF">KC01_LOCUS29296</name>
</gene>
<dbReference type="PANTHER" id="PTHR23421">
    <property type="entry name" value="BETA-GALACTOSIDASE RELATED"/>
    <property type="match status" value="1"/>
</dbReference>
<dbReference type="InterPro" id="IPR031330">
    <property type="entry name" value="Gly_Hdrlase_35_cat"/>
</dbReference>
<dbReference type="InterPro" id="IPR019801">
    <property type="entry name" value="Glyco_hydro_35_CS"/>
</dbReference>
<evidence type="ECO:0000259" key="19">
    <source>
        <dbReference type="Pfam" id="PF01301"/>
    </source>
</evidence>
<evidence type="ECO:0000313" key="22">
    <source>
        <dbReference type="EMBL" id="CAL1601302.1"/>
    </source>
</evidence>
<evidence type="ECO:0000256" key="18">
    <source>
        <dbReference type="SAM" id="SignalP"/>
    </source>
</evidence>
<comment type="subcellular location">
    <subcellularLocation>
        <location evidence="3">Lysosome</location>
    </subcellularLocation>
</comment>
<evidence type="ECO:0000256" key="7">
    <source>
        <dbReference type="ARBA" id="ARBA00022729"/>
    </source>
</evidence>
<dbReference type="GO" id="GO:0005975">
    <property type="term" value="P:carbohydrate metabolic process"/>
    <property type="evidence" value="ECO:0007669"/>
    <property type="project" value="InterPro"/>
</dbReference>
<evidence type="ECO:0000256" key="2">
    <source>
        <dbReference type="ARBA" id="ARBA00002691"/>
    </source>
</evidence>
<dbReference type="InterPro" id="IPR001944">
    <property type="entry name" value="Glycoside_Hdrlase_35"/>
</dbReference>
<evidence type="ECO:0000256" key="6">
    <source>
        <dbReference type="ARBA" id="ARBA00013303"/>
    </source>
</evidence>
<feature type="domain" description="Glycoside hydrolase 35 catalytic" evidence="19">
    <location>
        <begin position="34"/>
        <end position="349"/>
    </location>
</feature>
<keyword evidence="12" id="KW-0458">Lysosome</keyword>
<organism evidence="22 23">
    <name type="scientific">Knipowitschia caucasica</name>
    <name type="common">Caucasian dwarf goby</name>
    <name type="synonym">Pomatoschistus caucasicus</name>
    <dbReference type="NCBI Taxonomy" id="637954"/>
    <lineage>
        <taxon>Eukaryota</taxon>
        <taxon>Metazoa</taxon>
        <taxon>Chordata</taxon>
        <taxon>Craniata</taxon>
        <taxon>Vertebrata</taxon>
        <taxon>Euteleostomi</taxon>
        <taxon>Actinopterygii</taxon>
        <taxon>Neopterygii</taxon>
        <taxon>Teleostei</taxon>
        <taxon>Neoteleostei</taxon>
        <taxon>Acanthomorphata</taxon>
        <taxon>Gobiaria</taxon>
        <taxon>Gobiiformes</taxon>
        <taxon>Gobioidei</taxon>
        <taxon>Gobiidae</taxon>
        <taxon>Gobiinae</taxon>
        <taxon>Knipowitschia</taxon>
    </lineage>
</organism>
<dbReference type="EC" id="3.2.1.23" evidence="5 15"/>
<name>A0AAV2LPL9_KNICA</name>
<reference evidence="22 23" key="1">
    <citation type="submission" date="2024-04" db="EMBL/GenBank/DDBJ databases">
        <authorList>
            <person name="Waldvogel A.-M."/>
            <person name="Schoenle A."/>
        </authorList>
    </citation>
    <scope>NUCLEOTIDE SEQUENCE [LARGE SCALE GENOMIC DNA]</scope>
</reference>
<evidence type="ECO:0000256" key="1">
    <source>
        <dbReference type="ARBA" id="ARBA00001412"/>
    </source>
</evidence>
<dbReference type="GO" id="GO:0005764">
    <property type="term" value="C:lysosome"/>
    <property type="evidence" value="ECO:0007669"/>
    <property type="project" value="UniProtKB-SubCell"/>
</dbReference>
<dbReference type="Pfam" id="PF03121">
    <property type="entry name" value="Herpes_UL52"/>
    <property type="match status" value="1"/>
</dbReference>
<dbReference type="PROSITE" id="PS01182">
    <property type="entry name" value="GLYCOSYL_HYDROL_F35"/>
    <property type="match status" value="1"/>
</dbReference>
<keyword evidence="23" id="KW-1185">Reference proteome</keyword>
<dbReference type="InterPro" id="IPR008979">
    <property type="entry name" value="Galactose-bd-like_sf"/>
</dbReference>
<feature type="domain" description="Beta-galactosidase galactose-binding" evidence="21">
    <location>
        <begin position="535"/>
        <end position="596"/>
    </location>
</feature>
<dbReference type="Pfam" id="PF21317">
    <property type="entry name" value="BetaGal_ABD_1"/>
    <property type="match status" value="1"/>
</dbReference>
<dbReference type="EMBL" id="OZ035825">
    <property type="protein sequence ID" value="CAL1601302.1"/>
    <property type="molecule type" value="Genomic_DNA"/>
</dbReference>
<evidence type="ECO:0000256" key="11">
    <source>
        <dbReference type="ARBA" id="ARBA00023180"/>
    </source>
</evidence>
<feature type="domain" description="Beta-galactosidase 1-like first all-beta" evidence="20">
    <location>
        <begin position="396"/>
        <end position="507"/>
    </location>
</feature>
<evidence type="ECO:0000256" key="3">
    <source>
        <dbReference type="ARBA" id="ARBA00004371"/>
    </source>
</evidence>
<dbReference type="Pfam" id="PF01301">
    <property type="entry name" value="Glyco_hydro_35"/>
    <property type="match status" value="1"/>
</dbReference>
<dbReference type="PRINTS" id="PR00742">
    <property type="entry name" value="GLHYDRLASE35"/>
</dbReference>
<dbReference type="GO" id="GO:0004565">
    <property type="term" value="F:beta-galactosidase activity"/>
    <property type="evidence" value="ECO:0007669"/>
    <property type="project" value="UniProtKB-EC"/>
</dbReference>
<accession>A0AAV2LPL9</accession>
<protein>
    <recommendedName>
        <fullName evidence="6 15">Beta-galactosidase</fullName>
        <ecNumber evidence="5 15">3.2.1.23</ecNumber>
    </recommendedName>
</protein>
<dbReference type="Proteomes" id="UP001497482">
    <property type="component" value="Chromosome 3"/>
</dbReference>
<feature type="chain" id="PRO_5043550726" description="Beta-galactosidase" evidence="18">
    <location>
        <begin position="21"/>
        <end position="1095"/>
    </location>
</feature>
<proteinExistence type="inferred from homology"/>
<dbReference type="Gene3D" id="2.60.120.260">
    <property type="entry name" value="Galactose-binding domain-like"/>
    <property type="match status" value="2"/>
</dbReference>
<sequence>MSMLTVGPLLLSMLAGASFGAPRTFSVDYQKDCFRKDGQPFRYISGSIHYSRIPRAYWKDRLLKMYMGGLNAIQTYIPWNFHEESPGQYNFSGERDLLHFLQLAQDVGLLVILRPGPYICAEWEMGGLPAWLLNKKNIVLRSSDKDYLSAVDTWMGKILPMIKPFLYQNGGPIITVQVENEYGSYFACDYNYLRHLTEVFRSHLGDDVVLFTTDGGNVGYLKCGTIQGLYATVDFGPGANITAAFGAQRKAEPKGPLVNSEFYTGWLDHWGSHHSVVSIDRVTKTLNEILLTGANVNLYMFIGGSNFGYWNGANEPYLPQPTSYDYDAPLTEAGDLTEKYFAIQNVIKMFHKLPEGPIPPTTPKFAYGSVRLQKLETVSAALEKLSYSGPVKSIYPLTFTELNQAFGYVLYRTTLPVNCTKPTPLSSPLNGVHDRAYVSVDGVAAGILQRFKAISINITGNAGSQVDILVENMGRINYGKGINDFKGLVSNMTLGTDVLSGWTMYSLSIDQAVSQGLLGKSVSADPPQPPAMSLPTFYGGSFVIPDDIPDLPQDTYIKLPNWTKGQIWINSFNLGRYWPAQGPQVTLFVPGSILSTAAPNNITVLELEAAPCGSLCTITCADTHPVKGITMSKWEDRLKKVEHLAHCFQKNPLTTGYKPRLWPCQPASVWRLFPRQSLAVHFSKTCKEKAVHVFALEKETTSHGQRMYLVTSYSELWHYYRTYPQSLMHCYEVIPEGAVCKLYFDLEFHKPSNIGADGKSMVSLLIQYICEKLKEFYGIDCSANNVLNLDSSTEDKFSRHLIFNLPNAAFKDNIHVGRFVHIILESIQNQGAKALPNNRSSKVGKHAAFTVADDNTFSHKSEKGLSVEEGIFLASLVCNISFTGQRILTISQETKVDKTVQLGCAAKAALSLSGCSSSPHQEMDQFVLTLVKKDGIQGNIRRWNYFAADQLLVYDITNYRWCENVARFHKSNNILIVVDLKEEVWYQKCHDPDCKNFRSSSYPLPLEMCLSYLIELDEEDQVYLMDDTGNIELSQTQTKVPPQPQIESQPEKTCAGTWDDSQDDQDYLESLDAFEQNEELPDKLLLKCMDNFESQ</sequence>
<feature type="compositionally biased region" description="Polar residues" evidence="17">
    <location>
        <begin position="1035"/>
        <end position="1048"/>
    </location>
</feature>
<evidence type="ECO:0000256" key="12">
    <source>
        <dbReference type="ARBA" id="ARBA00023228"/>
    </source>
</evidence>
<dbReference type="GO" id="GO:0005576">
    <property type="term" value="C:extracellular region"/>
    <property type="evidence" value="ECO:0007669"/>
    <property type="project" value="UniProtKB-ARBA"/>
</dbReference>
<evidence type="ECO:0000256" key="4">
    <source>
        <dbReference type="ARBA" id="ARBA00009809"/>
    </source>
</evidence>
<evidence type="ECO:0000259" key="21">
    <source>
        <dbReference type="Pfam" id="PF21467"/>
    </source>
</evidence>
<dbReference type="Gene3D" id="3.20.20.80">
    <property type="entry name" value="Glycosidases"/>
    <property type="match status" value="1"/>
</dbReference>
<evidence type="ECO:0000256" key="17">
    <source>
        <dbReference type="SAM" id="MobiDB-lite"/>
    </source>
</evidence>
<evidence type="ECO:0000313" key="23">
    <source>
        <dbReference type="Proteomes" id="UP001497482"/>
    </source>
</evidence>
<dbReference type="GO" id="GO:0006689">
    <property type="term" value="P:ganglioside catabolic process"/>
    <property type="evidence" value="ECO:0007669"/>
    <property type="project" value="UniProtKB-ARBA"/>
</dbReference>
<comment type="catalytic activity">
    <reaction evidence="1 15">
        <text>Hydrolysis of terminal non-reducing beta-D-galactose residues in beta-D-galactosides.</text>
        <dbReference type="EC" id="3.2.1.23"/>
    </reaction>
</comment>
<dbReference type="FunFam" id="3.20.20.80:FF:000017">
    <property type="entry name" value="Beta-galactosidase"/>
    <property type="match status" value="1"/>
</dbReference>
<keyword evidence="8 15" id="KW-0378">Hydrolase</keyword>
<dbReference type="AlphaFoldDB" id="A0AAV2LPL9"/>
<dbReference type="GO" id="GO:0042340">
    <property type="term" value="P:keratan sulfate proteoglycan catabolic process"/>
    <property type="evidence" value="ECO:0007669"/>
    <property type="project" value="UniProtKB-ARBA"/>
</dbReference>
<evidence type="ECO:0000256" key="14">
    <source>
        <dbReference type="ARBA" id="ARBA00046753"/>
    </source>
</evidence>
<evidence type="ECO:0000256" key="15">
    <source>
        <dbReference type="RuleBase" id="RU000675"/>
    </source>
</evidence>
<comment type="subunit">
    <text evidence="14">Homodimer. May form higher multimers.</text>
</comment>
<dbReference type="InterPro" id="IPR048913">
    <property type="entry name" value="BetaGal_gal-bd"/>
</dbReference>
<evidence type="ECO:0000256" key="5">
    <source>
        <dbReference type="ARBA" id="ARBA00012756"/>
    </source>
</evidence>
<dbReference type="SUPFAM" id="SSF49785">
    <property type="entry name" value="Galactose-binding domain-like"/>
    <property type="match status" value="1"/>
</dbReference>
<evidence type="ECO:0000256" key="13">
    <source>
        <dbReference type="ARBA" id="ARBA00023295"/>
    </source>
</evidence>
<feature type="region of interest" description="Disordered" evidence="17">
    <location>
        <begin position="1035"/>
        <end position="1061"/>
    </location>
</feature>
<dbReference type="FunFam" id="2.60.120.260:FF:000021">
    <property type="entry name" value="Beta-galactosidase"/>
    <property type="match status" value="1"/>
</dbReference>
<feature type="signal peptide" evidence="18">
    <location>
        <begin position="1"/>
        <end position="20"/>
    </location>
</feature>
<evidence type="ECO:0000256" key="8">
    <source>
        <dbReference type="ARBA" id="ARBA00022801"/>
    </source>
</evidence>
<dbReference type="FunFam" id="2.60.120.260:FF:000115">
    <property type="entry name" value="Beta-galactosidase"/>
    <property type="match status" value="1"/>
</dbReference>
<evidence type="ECO:0000259" key="20">
    <source>
        <dbReference type="Pfam" id="PF21317"/>
    </source>
</evidence>